<organism evidence="4 5">
    <name type="scientific">Nonomuraea purpurea</name>
    <dbReference type="NCBI Taxonomy" id="1849276"/>
    <lineage>
        <taxon>Bacteria</taxon>
        <taxon>Bacillati</taxon>
        <taxon>Actinomycetota</taxon>
        <taxon>Actinomycetes</taxon>
        <taxon>Streptosporangiales</taxon>
        <taxon>Streptosporangiaceae</taxon>
        <taxon>Nonomuraea</taxon>
    </lineage>
</organism>
<dbReference type="Gene3D" id="3.40.50.12780">
    <property type="entry name" value="N-terminal domain of ligase-like"/>
    <property type="match status" value="1"/>
</dbReference>
<comment type="caution">
    <text evidence="4">The sequence shown here is derived from an EMBL/GenBank/DDBJ whole genome shotgun (WGS) entry which is preliminary data.</text>
</comment>
<evidence type="ECO:0000259" key="3">
    <source>
        <dbReference type="Pfam" id="PF00501"/>
    </source>
</evidence>
<dbReference type="InterPro" id="IPR000873">
    <property type="entry name" value="AMP-dep_synth/lig_dom"/>
</dbReference>
<dbReference type="Gene3D" id="3.30.300.30">
    <property type="match status" value="1"/>
</dbReference>
<dbReference type="PANTHER" id="PTHR22754">
    <property type="entry name" value="DISCO-INTERACTING PROTEIN 2 DIP2 -RELATED"/>
    <property type="match status" value="1"/>
</dbReference>
<dbReference type="Pfam" id="PF00501">
    <property type="entry name" value="AMP-binding"/>
    <property type="match status" value="1"/>
</dbReference>
<dbReference type="RefSeq" id="WP_379534013.1">
    <property type="nucleotide sequence ID" value="NZ_JBHSBI010000032.1"/>
</dbReference>
<name>A0ABV8GMJ3_9ACTN</name>
<accession>A0ABV8GMJ3</accession>
<dbReference type="InterPro" id="IPR042099">
    <property type="entry name" value="ANL_N_sf"/>
</dbReference>
<comment type="similarity">
    <text evidence="1">Belongs to the ATP-dependent AMP-binding enzyme family.</text>
</comment>
<sequence length="555" mass="58750">MLTEKQAQASLLDWITDPDPARGIDFARGDGWDHWPYDRLATLAGGVAAGLRARGVRRGQVVSIVQGAGPHFVGTLFGAMLAGAAASPIAPPMTFQDRELYRAHVSGLVRTARPALVVADAGLVERIAEIVGDVPVLPTEEVIAAGEGAPAIRDPGELALLQFTSGSSGHARGVLVPYGALAANVAAIRSWLRMTRDDATATWLPVHHDMGLIGCLITPVVNGSDLRQMPPEEFIRDPARFLRCFDAGGAVLTSMPNFGLGYLARRVRPQALDGLDLSRLRAVIVGAERVDDQVLKRFCRLLEPCGFKRRAVLPAYGLAEGTLAVTGLGLDDAWTTLHVQTSQLRLGGRAEKPAEPAGPGDARQPVIGCGTPMAGVSVTVQDEDGEALDDGVVGEIVVSGESVARGYVTGQSGSSTSIEDGRLRTGDIGFLHEGQLYVLGRLGDSLKLRGRSLFAEDLELTMHHAGVPPHRMAALLGHRSGAATVVAVFEQAQQGWVESALELLPRHAEGAEVVLVSVPRGSIARTSSGKPKRRQLWQAFVNDRLQGTVITGGTS</sequence>
<dbReference type="EMBL" id="JBHSBI010000032">
    <property type="protein sequence ID" value="MFC4014164.1"/>
    <property type="molecule type" value="Genomic_DNA"/>
</dbReference>
<evidence type="ECO:0000256" key="1">
    <source>
        <dbReference type="ARBA" id="ARBA00006432"/>
    </source>
</evidence>
<feature type="domain" description="AMP-dependent synthetase/ligase" evidence="3">
    <location>
        <begin position="30"/>
        <end position="407"/>
    </location>
</feature>
<reference evidence="5" key="1">
    <citation type="journal article" date="2019" name="Int. J. Syst. Evol. Microbiol.">
        <title>The Global Catalogue of Microorganisms (GCM) 10K type strain sequencing project: providing services to taxonomists for standard genome sequencing and annotation.</title>
        <authorList>
            <consortium name="The Broad Institute Genomics Platform"/>
            <consortium name="The Broad Institute Genome Sequencing Center for Infectious Disease"/>
            <person name="Wu L."/>
            <person name="Ma J."/>
        </authorList>
    </citation>
    <scope>NUCLEOTIDE SEQUENCE [LARGE SCALE GENOMIC DNA]</scope>
    <source>
        <strain evidence="5">TBRC 1276</strain>
    </source>
</reference>
<keyword evidence="5" id="KW-1185">Reference proteome</keyword>
<evidence type="ECO:0000256" key="2">
    <source>
        <dbReference type="SAM" id="MobiDB-lite"/>
    </source>
</evidence>
<dbReference type="PROSITE" id="PS00455">
    <property type="entry name" value="AMP_BINDING"/>
    <property type="match status" value="1"/>
</dbReference>
<dbReference type="PANTHER" id="PTHR22754:SF32">
    <property type="entry name" value="DISCO-INTERACTING PROTEIN 2"/>
    <property type="match status" value="1"/>
</dbReference>
<gene>
    <name evidence="4" type="ORF">ACFOY2_43540</name>
</gene>
<dbReference type="Proteomes" id="UP001595851">
    <property type="component" value="Unassembled WGS sequence"/>
</dbReference>
<proteinExistence type="inferred from homology"/>
<dbReference type="InterPro" id="IPR045851">
    <property type="entry name" value="AMP-bd_C_sf"/>
</dbReference>
<evidence type="ECO:0000313" key="5">
    <source>
        <dbReference type="Proteomes" id="UP001595851"/>
    </source>
</evidence>
<protein>
    <submittedName>
        <fullName evidence="4">AMP-binding protein</fullName>
    </submittedName>
</protein>
<evidence type="ECO:0000313" key="4">
    <source>
        <dbReference type="EMBL" id="MFC4014164.1"/>
    </source>
</evidence>
<dbReference type="SUPFAM" id="SSF56801">
    <property type="entry name" value="Acetyl-CoA synthetase-like"/>
    <property type="match status" value="1"/>
</dbReference>
<dbReference type="InterPro" id="IPR020845">
    <property type="entry name" value="AMP-binding_CS"/>
</dbReference>
<feature type="region of interest" description="Disordered" evidence="2">
    <location>
        <begin position="345"/>
        <end position="364"/>
    </location>
</feature>